<dbReference type="PROSITE" id="PS50918">
    <property type="entry name" value="WWE"/>
    <property type="match status" value="1"/>
</dbReference>
<accession>D2VS59</accession>
<proteinExistence type="predicted"/>
<dbReference type="PANTHER" id="PTHR43558">
    <property type="entry name" value="REDUCTASE, PUTATIVE (AFU_ORTHOLOGUE AFUA_3G10540)-RELATED"/>
    <property type="match status" value="1"/>
</dbReference>
<dbReference type="InterPro" id="IPR037197">
    <property type="entry name" value="WWE_dom_sf"/>
</dbReference>
<dbReference type="SUPFAM" id="SSF117839">
    <property type="entry name" value="WWE domain"/>
    <property type="match status" value="1"/>
</dbReference>
<protein>
    <submittedName>
        <fullName evidence="3">Predicted protein</fullName>
    </submittedName>
</protein>
<evidence type="ECO:0000256" key="1">
    <source>
        <dbReference type="SAM" id="MobiDB-lite"/>
    </source>
</evidence>
<feature type="region of interest" description="Disordered" evidence="1">
    <location>
        <begin position="1"/>
        <end position="41"/>
    </location>
</feature>
<dbReference type="EMBL" id="GG738893">
    <property type="protein sequence ID" value="EFC40284.1"/>
    <property type="molecule type" value="Genomic_DNA"/>
</dbReference>
<dbReference type="SUPFAM" id="SSF54695">
    <property type="entry name" value="POZ domain"/>
    <property type="match status" value="2"/>
</dbReference>
<feature type="compositionally biased region" description="Polar residues" evidence="1">
    <location>
        <begin position="762"/>
        <end position="778"/>
    </location>
</feature>
<dbReference type="KEGG" id="ngr:NAEGRDRAFT_81036"/>
<name>D2VS59_NAEGR</name>
<dbReference type="InterPro" id="IPR004170">
    <property type="entry name" value="WWE_dom"/>
</dbReference>
<dbReference type="eggNOG" id="ENOG502QU61">
    <property type="taxonomic scope" value="Eukaryota"/>
</dbReference>
<dbReference type="InParanoid" id="D2VS59"/>
<dbReference type="InterPro" id="IPR011333">
    <property type="entry name" value="SKP1/BTB/POZ_sf"/>
</dbReference>
<dbReference type="RefSeq" id="XP_002673028.1">
    <property type="nucleotide sequence ID" value="XM_002672982.1"/>
</dbReference>
<evidence type="ECO:0000313" key="4">
    <source>
        <dbReference type="Proteomes" id="UP000006671"/>
    </source>
</evidence>
<evidence type="ECO:0000313" key="3">
    <source>
        <dbReference type="EMBL" id="EFC40284.1"/>
    </source>
</evidence>
<reference evidence="3 4" key="1">
    <citation type="journal article" date="2010" name="Cell">
        <title>The genome of Naegleria gruberi illuminates early eukaryotic versatility.</title>
        <authorList>
            <person name="Fritz-Laylin L.K."/>
            <person name="Prochnik S.E."/>
            <person name="Ginger M.L."/>
            <person name="Dacks J.B."/>
            <person name="Carpenter M.L."/>
            <person name="Field M.C."/>
            <person name="Kuo A."/>
            <person name="Paredez A."/>
            <person name="Chapman J."/>
            <person name="Pham J."/>
            <person name="Shu S."/>
            <person name="Neupane R."/>
            <person name="Cipriano M."/>
            <person name="Mancuso J."/>
            <person name="Tu H."/>
            <person name="Salamov A."/>
            <person name="Lindquist E."/>
            <person name="Shapiro H."/>
            <person name="Lucas S."/>
            <person name="Grigoriev I.V."/>
            <person name="Cande W.Z."/>
            <person name="Fulton C."/>
            <person name="Rokhsar D.S."/>
            <person name="Dawson S.C."/>
        </authorList>
    </citation>
    <scope>NUCLEOTIDE SEQUENCE [LARGE SCALE GENOMIC DNA]</scope>
    <source>
        <strain evidence="3 4">NEG-M</strain>
    </source>
</reference>
<dbReference type="VEuPathDB" id="AmoebaDB:NAEGRDRAFT_81036"/>
<organism evidence="4">
    <name type="scientific">Naegleria gruberi</name>
    <name type="common">Amoeba</name>
    <dbReference type="NCBI Taxonomy" id="5762"/>
    <lineage>
        <taxon>Eukaryota</taxon>
        <taxon>Discoba</taxon>
        <taxon>Heterolobosea</taxon>
        <taxon>Tetramitia</taxon>
        <taxon>Eutetramitia</taxon>
        <taxon>Vahlkampfiidae</taxon>
        <taxon>Naegleria</taxon>
    </lineage>
</organism>
<feature type="domain" description="WWE" evidence="2">
    <location>
        <begin position="1092"/>
        <end position="1180"/>
    </location>
</feature>
<feature type="compositionally biased region" description="Low complexity" evidence="1">
    <location>
        <begin position="22"/>
        <end position="37"/>
    </location>
</feature>
<dbReference type="Pfam" id="PF02825">
    <property type="entry name" value="WWE"/>
    <property type="match status" value="1"/>
</dbReference>
<dbReference type="SMART" id="SM00225">
    <property type="entry name" value="BTB"/>
    <property type="match status" value="1"/>
</dbReference>
<sequence length="1204" mass="137976">MLGSSSIFGSSPKRKREENVVEQQQQEQDAGSSASQQVVDSISAGLDEESLQIVEYFEKRDADQQKLIDELTREMEELNLEKSMETFMSKLMGKLVLDESDDKKASAVAAVVDDKRLKQIKRMQADENIVLKVGGRLFYSTIKTLSGEGLILENSSEKQQNDQPADLDKKSDNLFKVMFSSTFSIQYVTTENGIKAINFEDRNPDNFEYILEHLRANGRVKCLGLEELSFEKLTGIQEESQFFLTDKLTNYIDKLLLKKQENLIAESMISVPQSSTAISQSAKSTIDAPIPIKTSLPVEWLEQFKKFDLSNKERMFELIDTTKAQINLTKQQIIDFSNSLRDKLVQFMDGGENNESDLNIKLDVSGTCFNIPFKIFKVHKEFIVYDFILSENFALTSKGTIFIDRNPELFQIIYSYLISGNFNNFPLLTPSNKKRLKHEAQFYRLNKFINEYFDECRYPVETIGTENIKIKEQEDYLRELFVKDRSNPILEDKYLLLAPIFALRHQIDGLAKDKYKIPNCPKLLNFCEAPSYSRYVSEPVMVKSLEYFKSSWKFATSGLLEGLDWNNVFAAGGMVLGCLLEGNNAKSYKKFISTRYGNQNDKSKPTLREKQDSDDEEEGFEEPTVAQVTQTIKDTIETPSSSEYMKLPYNYQYSDYQFNQLRNRSTMPTTYQHQQHTSLYGTQSIFGAVQQTPAAFSISSLLSSSTTLPPMTMGMPLAMTMPTATYPMPTLGMTMPTATPPMTIGMPLTMTMPTATPSSSLFGSTVDSPSAPLSTPPTEFQDSDIDLFLYALTPEQAEDKLRHIYQVIKNNSGKDILVVRTQFTVTFYAQKIIQVVLRLYKSPAEILLGFDICAACVGYDGSQVWSNARARRALAQQTNLIDPDRMSTSYEARLYKYARRGFSVSVPGYDPGKIKNHFLMFPRTYRSQHIDVHGLAKILLMDYANKSPKTSYILSEFERNKALEKQIARERLLKYFDKDFKSDYDDIPVYRLSNIFFGNENQGQYLFQRFSRRVELFQKISKIPNWKPYYIFALNDVETIINDTSNSSNLSEKIQWIQINPGSQKIGSFKPVMSNFYSDAYNYATTLQPNKTRKKRVGKQTYTAIWSWEKNISAHTYENYSMLISNKIELAYRKYCDSTSYLTSSTAPTTVPIMDNYHIDFTCMQQINSSDPTRRRKVQRQAPITYTSTFEDVPVRELSSKTYY</sequence>
<gene>
    <name evidence="3" type="ORF">NAEGRDRAFT_81036</name>
</gene>
<dbReference type="InterPro" id="IPR000210">
    <property type="entry name" value="BTB/POZ_dom"/>
</dbReference>
<dbReference type="InterPro" id="IPR053354">
    <property type="entry name" value="MGDG_epimerase"/>
</dbReference>
<dbReference type="InterPro" id="IPR003131">
    <property type="entry name" value="T1-type_BTB"/>
</dbReference>
<dbReference type="OMA" id="LGFDICA"/>
<dbReference type="GeneID" id="8854715"/>
<dbReference type="Gene3D" id="3.30.720.50">
    <property type="match status" value="1"/>
</dbReference>
<dbReference type="GO" id="GO:0051260">
    <property type="term" value="P:protein homooligomerization"/>
    <property type="evidence" value="ECO:0007669"/>
    <property type="project" value="InterPro"/>
</dbReference>
<feature type="region of interest" description="Disordered" evidence="1">
    <location>
        <begin position="599"/>
        <end position="625"/>
    </location>
</feature>
<dbReference type="Gene3D" id="3.30.710.10">
    <property type="entry name" value="Potassium Channel Kv1.1, Chain A"/>
    <property type="match status" value="2"/>
</dbReference>
<dbReference type="Proteomes" id="UP000006671">
    <property type="component" value="Unassembled WGS sequence"/>
</dbReference>
<dbReference type="STRING" id="5762.D2VS59"/>
<evidence type="ECO:0000259" key="2">
    <source>
        <dbReference type="PROSITE" id="PS50918"/>
    </source>
</evidence>
<dbReference type="AlphaFoldDB" id="D2VS59"/>
<dbReference type="Pfam" id="PF02214">
    <property type="entry name" value="BTB_2"/>
    <property type="match status" value="1"/>
</dbReference>
<feature type="compositionally biased region" description="Acidic residues" evidence="1">
    <location>
        <begin position="612"/>
        <end position="621"/>
    </location>
</feature>
<feature type="region of interest" description="Disordered" evidence="1">
    <location>
        <begin position="759"/>
        <end position="778"/>
    </location>
</feature>
<keyword evidence="4" id="KW-1185">Reference proteome</keyword>
<dbReference type="PANTHER" id="PTHR43558:SF6">
    <property type="entry name" value="REDUCTASE, PUTATIVE (AFU_ORTHOLOGUE AFUA_3G10540)-RELATED"/>
    <property type="match status" value="1"/>
</dbReference>
<dbReference type="OrthoDB" id="539213at2759"/>
<feature type="compositionally biased region" description="Basic and acidic residues" evidence="1">
    <location>
        <begin position="601"/>
        <end position="611"/>
    </location>
</feature>